<dbReference type="EMBL" id="KB932208">
    <property type="protein sequence ID" value="KCV68464.1"/>
    <property type="molecule type" value="Genomic_DNA"/>
</dbReference>
<dbReference type="InterPro" id="IPR004839">
    <property type="entry name" value="Aminotransferase_I/II_large"/>
</dbReference>
<sequence>MSARRITDYSRFLSKTSALRQPSAIRALQPLMNLPGMISLGGGNPNPSTFPFAKASLTLRNGESVEIGEKDMAAALQYGASAGSPGLLSWLKQLQQAEHGSKAGLFRDLSAPGAYTPKDWDICIGTGSQDLLLRTFEMLLDPQTDSVLVESPCYSGVLAGLRPHLGANPGAVVGVGTDEHGLRPDRVDTVLRNWPTLEQDPTARARPRVLYTIPAGGNPTGTTQPEHRRRELYEVAREHDLLIVEDDPYYYLQYGEGERAPSFLALDEDARVLRTDSFSKIVSAGMRIGFATGPAPLVDRLVLHAQAGCLHPSGIAQATLLAYLNHIGVEGFLKHCDEVADFYRSRRDVFCEAADRHLKGLAEWHSPDAGMFVWFRLLGEIQDSAPLIRTKAAEKRVLLVPGESFMPECGDGGIVSSFPLGAQEDGSQSTGTSPYVRASFSTADAEQIDQALQRLAAVIREG</sequence>
<dbReference type="GeneID" id="20529483"/>
<protein>
    <recommendedName>
        <fullName evidence="5">Aminotransferase class I/classII large domain-containing protein</fullName>
    </recommendedName>
</protein>
<evidence type="ECO:0000313" key="6">
    <source>
        <dbReference type="EMBL" id="KCV68464.1"/>
    </source>
</evidence>
<dbReference type="PANTHER" id="PTHR42790:SF19">
    <property type="entry name" value="KYNURENINE_ALPHA-AMINOADIPATE AMINOTRANSFERASE, MITOCHONDRIAL"/>
    <property type="match status" value="1"/>
</dbReference>
<evidence type="ECO:0000256" key="4">
    <source>
        <dbReference type="ARBA" id="ARBA00022898"/>
    </source>
</evidence>
<dbReference type="InterPro" id="IPR015421">
    <property type="entry name" value="PyrdxlP-dep_Trfase_major"/>
</dbReference>
<accession>A0A058Z2I6</accession>
<dbReference type="STRING" id="691883.A0A058Z2I6"/>
<dbReference type="OMA" id="FMPGEPF"/>
<proteinExistence type="predicted"/>
<comment type="cofactor">
    <cofactor evidence="1">
        <name>pyridoxal 5'-phosphate</name>
        <dbReference type="ChEBI" id="CHEBI:597326"/>
    </cofactor>
</comment>
<keyword evidence="2" id="KW-0032">Aminotransferase</keyword>
<dbReference type="InterPro" id="IPR050859">
    <property type="entry name" value="Class-I_PLP-dep_aminotransf"/>
</dbReference>
<reference evidence="6" key="1">
    <citation type="submission" date="2013-04" db="EMBL/GenBank/DDBJ databases">
        <title>The Genome Sequence of Fonticula alba ATCC 38817.</title>
        <authorList>
            <consortium name="The Broad Institute Genomics Platform"/>
            <person name="Russ C."/>
            <person name="Cuomo C."/>
            <person name="Burger G."/>
            <person name="Gray M.W."/>
            <person name="Holland P.W.H."/>
            <person name="King N."/>
            <person name="Lang F.B.F."/>
            <person name="Roger A.J."/>
            <person name="Ruiz-Trillo I."/>
            <person name="Brown M."/>
            <person name="Walker B."/>
            <person name="Young S."/>
            <person name="Zeng Q."/>
            <person name="Gargeya S."/>
            <person name="Fitzgerald M."/>
            <person name="Haas B."/>
            <person name="Abouelleil A."/>
            <person name="Allen A.W."/>
            <person name="Alvarado L."/>
            <person name="Arachchi H.M."/>
            <person name="Berlin A.M."/>
            <person name="Chapman S.B."/>
            <person name="Gainer-Dewar J."/>
            <person name="Goldberg J."/>
            <person name="Griggs A."/>
            <person name="Gujja S."/>
            <person name="Hansen M."/>
            <person name="Howarth C."/>
            <person name="Imamovic A."/>
            <person name="Ireland A."/>
            <person name="Larimer J."/>
            <person name="McCowan C."/>
            <person name="Murphy C."/>
            <person name="Pearson M."/>
            <person name="Poon T.W."/>
            <person name="Priest M."/>
            <person name="Roberts A."/>
            <person name="Saif S."/>
            <person name="Shea T."/>
            <person name="Sisk P."/>
            <person name="Sykes S."/>
            <person name="Wortman J."/>
            <person name="Nusbaum C."/>
            <person name="Birren B."/>
        </authorList>
    </citation>
    <scope>NUCLEOTIDE SEQUENCE [LARGE SCALE GENOMIC DNA]</scope>
    <source>
        <strain evidence="6">ATCC 38817</strain>
    </source>
</reference>
<name>A0A058Z2I6_FONAL</name>
<keyword evidence="3" id="KW-0808">Transferase</keyword>
<dbReference type="SUPFAM" id="SSF53383">
    <property type="entry name" value="PLP-dependent transferases"/>
    <property type="match status" value="1"/>
</dbReference>
<dbReference type="InterPro" id="IPR015424">
    <property type="entry name" value="PyrdxlP-dep_Trfase"/>
</dbReference>
<dbReference type="eggNOG" id="KOG0634">
    <property type="taxonomic scope" value="Eukaryota"/>
</dbReference>
<feature type="domain" description="Aminotransferase class I/classII large" evidence="5">
    <location>
        <begin position="123"/>
        <end position="406"/>
    </location>
</feature>
<keyword evidence="4" id="KW-0663">Pyridoxal phosphate</keyword>
<dbReference type="Proteomes" id="UP000030693">
    <property type="component" value="Unassembled WGS sequence"/>
</dbReference>
<evidence type="ECO:0000256" key="2">
    <source>
        <dbReference type="ARBA" id="ARBA00022576"/>
    </source>
</evidence>
<evidence type="ECO:0000259" key="5">
    <source>
        <dbReference type="Pfam" id="PF00155"/>
    </source>
</evidence>
<evidence type="ECO:0000256" key="1">
    <source>
        <dbReference type="ARBA" id="ARBA00001933"/>
    </source>
</evidence>
<dbReference type="Pfam" id="PF00155">
    <property type="entry name" value="Aminotran_1_2"/>
    <property type="match status" value="1"/>
</dbReference>
<dbReference type="GO" id="GO:0008483">
    <property type="term" value="F:transaminase activity"/>
    <property type="evidence" value="ECO:0007669"/>
    <property type="project" value="UniProtKB-KW"/>
</dbReference>
<dbReference type="Gene3D" id="3.40.640.10">
    <property type="entry name" value="Type I PLP-dependent aspartate aminotransferase-like (Major domain)"/>
    <property type="match status" value="1"/>
</dbReference>
<evidence type="ECO:0000256" key="3">
    <source>
        <dbReference type="ARBA" id="ARBA00022679"/>
    </source>
</evidence>
<evidence type="ECO:0000313" key="7">
    <source>
        <dbReference type="Proteomes" id="UP000030693"/>
    </source>
</evidence>
<dbReference type="GO" id="GO:0030170">
    <property type="term" value="F:pyridoxal phosphate binding"/>
    <property type="evidence" value="ECO:0007669"/>
    <property type="project" value="InterPro"/>
</dbReference>
<dbReference type="GO" id="GO:1901605">
    <property type="term" value="P:alpha-amino acid metabolic process"/>
    <property type="evidence" value="ECO:0007669"/>
    <property type="project" value="TreeGrafter"/>
</dbReference>
<gene>
    <name evidence="6" type="ORF">H696_04758</name>
</gene>
<keyword evidence="7" id="KW-1185">Reference proteome</keyword>
<dbReference type="AlphaFoldDB" id="A0A058Z2I6"/>
<dbReference type="RefSeq" id="XP_009496896.1">
    <property type="nucleotide sequence ID" value="XM_009498621.1"/>
</dbReference>
<dbReference type="PANTHER" id="PTHR42790">
    <property type="entry name" value="AMINOTRANSFERASE"/>
    <property type="match status" value="1"/>
</dbReference>
<dbReference type="CDD" id="cd00609">
    <property type="entry name" value="AAT_like"/>
    <property type="match status" value="1"/>
</dbReference>
<dbReference type="OrthoDB" id="691673at2759"/>
<organism evidence="6">
    <name type="scientific">Fonticula alba</name>
    <name type="common">Slime mold</name>
    <dbReference type="NCBI Taxonomy" id="691883"/>
    <lineage>
        <taxon>Eukaryota</taxon>
        <taxon>Rotosphaerida</taxon>
        <taxon>Fonticulaceae</taxon>
        <taxon>Fonticula</taxon>
    </lineage>
</organism>